<dbReference type="Proteomes" id="UP001499986">
    <property type="component" value="Unassembled WGS sequence"/>
</dbReference>
<feature type="region of interest" description="Disordered" evidence="1">
    <location>
        <begin position="48"/>
        <end position="85"/>
    </location>
</feature>
<keyword evidence="3" id="KW-1185">Reference proteome</keyword>
<reference evidence="3" key="1">
    <citation type="journal article" date="2019" name="Int. J. Syst. Evol. Microbiol.">
        <title>The Global Catalogue of Microorganisms (GCM) 10K type strain sequencing project: providing services to taxonomists for standard genome sequencing and annotation.</title>
        <authorList>
            <consortium name="The Broad Institute Genomics Platform"/>
            <consortium name="The Broad Institute Genome Sequencing Center for Infectious Disease"/>
            <person name="Wu L."/>
            <person name="Ma J."/>
        </authorList>
    </citation>
    <scope>NUCLEOTIDE SEQUENCE [LARGE SCALE GENOMIC DNA]</scope>
    <source>
        <strain evidence="3">JCM 4358</strain>
    </source>
</reference>
<accession>A0ABP5WJP7</accession>
<name>A0ABP5WJP7_9ACTN</name>
<proteinExistence type="predicted"/>
<evidence type="ECO:0000256" key="1">
    <source>
        <dbReference type="SAM" id="MobiDB-lite"/>
    </source>
</evidence>
<comment type="caution">
    <text evidence="2">The sequence shown here is derived from an EMBL/GenBank/DDBJ whole genome shotgun (WGS) entry which is preliminary data.</text>
</comment>
<dbReference type="EMBL" id="BAAASE010000018">
    <property type="protein sequence ID" value="GAA2427399.1"/>
    <property type="molecule type" value="Genomic_DNA"/>
</dbReference>
<gene>
    <name evidence="2" type="ORF">GCM10010255_82430</name>
</gene>
<evidence type="ECO:0000313" key="3">
    <source>
        <dbReference type="Proteomes" id="UP001499986"/>
    </source>
</evidence>
<organism evidence="2 3">
    <name type="scientific">Streptomyces coeruleofuscus</name>
    <dbReference type="NCBI Taxonomy" id="66879"/>
    <lineage>
        <taxon>Bacteria</taxon>
        <taxon>Bacillati</taxon>
        <taxon>Actinomycetota</taxon>
        <taxon>Actinomycetes</taxon>
        <taxon>Kitasatosporales</taxon>
        <taxon>Streptomycetaceae</taxon>
        <taxon>Streptomyces</taxon>
    </lineage>
</organism>
<feature type="compositionally biased region" description="Polar residues" evidence="1">
    <location>
        <begin position="50"/>
        <end position="85"/>
    </location>
</feature>
<protein>
    <submittedName>
        <fullName evidence="2">Uncharacterized protein</fullName>
    </submittedName>
</protein>
<sequence>MSAAVRATGFRIARQFVLAAILCGAVAGGAVVTAMPVENSVTRQVVADGTDNNWPSVPTTPQDNNWPTAPTAPQDNNWPSESPGL</sequence>
<evidence type="ECO:0000313" key="2">
    <source>
        <dbReference type="EMBL" id="GAA2427399.1"/>
    </source>
</evidence>